<dbReference type="Proteomes" id="UP001054945">
    <property type="component" value="Unassembled WGS sequence"/>
</dbReference>
<dbReference type="EMBL" id="BPLR01006602">
    <property type="protein sequence ID" value="GIY11063.1"/>
    <property type="molecule type" value="Genomic_DNA"/>
</dbReference>
<organism evidence="1 2">
    <name type="scientific">Caerostris extrusa</name>
    <name type="common">Bark spider</name>
    <name type="synonym">Caerostris bankana</name>
    <dbReference type="NCBI Taxonomy" id="172846"/>
    <lineage>
        <taxon>Eukaryota</taxon>
        <taxon>Metazoa</taxon>
        <taxon>Ecdysozoa</taxon>
        <taxon>Arthropoda</taxon>
        <taxon>Chelicerata</taxon>
        <taxon>Arachnida</taxon>
        <taxon>Araneae</taxon>
        <taxon>Araneomorphae</taxon>
        <taxon>Entelegynae</taxon>
        <taxon>Araneoidea</taxon>
        <taxon>Araneidae</taxon>
        <taxon>Caerostris</taxon>
    </lineage>
</organism>
<evidence type="ECO:0000313" key="1">
    <source>
        <dbReference type="EMBL" id="GIY11063.1"/>
    </source>
</evidence>
<sequence length="109" mass="12066">MCDWNMVKICSAEPAMEKSPTECPDYLPTIASQHLTFLQLAGKGVVPMCSSGTLIRPLTPAFVMAIFVNDFGKEEVNFGGIRFALIQNFQTFVTLKQDVLSRSDVMARC</sequence>
<dbReference type="AlphaFoldDB" id="A0AAV4QLZ9"/>
<evidence type="ECO:0000313" key="2">
    <source>
        <dbReference type="Proteomes" id="UP001054945"/>
    </source>
</evidence>
<name>A0AAV4QLZ9_CAEEX</name>
<protein>
    <submittedName>
        <fullName evidence="1">Uncharacterized protein</fullName>
    </submittedName>
</protein>
<keyword evidence="2" id="KW-1185">Reference proteome</keyword>
<comment type="caution">
    <text evidence="1">The sequence shown here is derived from an EMBL/GenBank/DDBJ whole genome shotgun (WGS) entry which is preliminary data.</text>
</comment>
<reference evidence="1 2" key="1">
    <citation type="submission" date="2021-06" db="EMBL/GenBank/DDBJ databases">
        <title>Caerostris extrusa draft genome.</title>
        <authorList>
            <person name="Kono N."/>
            <person name="Arakawa K."/>
        </authorList>
    </citation>
    <scope>NUCLEOTIDE SEQUENCE [LARGE SCALE GENOMIC DNA]</scope>
</reference>
<proteinExistence type="predicted"/>
<gene>
    <name evidence="1" type="ORF">CEXT_124771</name>
</gene>
<accession>A0AAV4QLZ9</accession>